<dbReference type="AlphaFoldDB" id="A0A852X6W7"/>
<dbReference type="InterPro" id="IPR050106">
    <property type="entry name" value="HistidinolP_aminotransfase"/>
</dbReference>
<evidence type="ECO:0000256" key="1">
    <source>
        <dbReference type="ARBA" id="ARBA00001933"/>
    </source>
</evidence>
<keyword evidence="5 6" id="KW-0663">Pyridoxal phosphate</keyword>
<dbReference type="PROSITE" id="PS00599">
    <property type="entry name" value="AA_TRANSFER_CLASS_2"/>
    <property type="match status" value="1"/>
</dbReference>
<comment type="cofactor">
    <cofactor evidence="1 6">
        <name>pyridoxal 5'-phosphate</name>
        <dbReference type="ChEBI" id="CHEBI:597326"/>
    </cofactor>
</comment>
<dbReference type="InterPro" id="IPR001917">
    <property type="entry name" value="Aminotrans_II_pyridoxalP_BS"/>
</dbReference>
<dbReference type="Proteomes" id="UP000549066">
    <property type="component" value="Unassembled WGS sequence"/>
</dbReference>
<comment type="function">
    <text evidence="6">Aminotransferase that catalyzes the conversion of aromatic amino acids and 2-oxoglutarate into corresponding aromatic oxo acids and L-glutamate.</text>
</comment>
<evidence type="ECO:0000256" key="6">
    <source>
        <dbReference type="HAMAP-Rule" id="MF_01513"/>
    </source>
</evidence>
<dbReference type="Gene3D" id="3.40.640.10">
    <property type="entry name" value="Type I PLP-dependent aspartate aminotransferase-like (Major domain)"/>
    <property type="match status" value="1"/>
</dbReference>
<dbReference type="GO" id="GO:0004400">
    <property type="term" value="F:histidinol-phosphate transaminase activity"/>
    <property type="evidence" value="ECO:0007669"/>
    <property type="project" value="InterPro"/>
</dbReference>
<dbReference type="PANTHER" id="PTHR43643">
    <property type="entry name" value="HISTIDINOL-PHOSPHATE AMINOTRANSFERASE 2"/>
    <property type="match status" value="1"/>
</dbReference>
<evidence type="ECO:0000256" key="5">
    <source>
        <dbReference type="ARBA" id="ARBA00022898"/>
    </source>
</evidence>
<gene>
    <name evidence="6" type="primary">pat</name>
    <name evidence="8" type="ORF">BJY17_002412</name>
</gene>
<evidence type="ECO:0000313" key="9">
    <source>
        <dbReference type="Proteomes" id="UP000549066"/>
    </source>
</evidence>
<dbReference type="HAMAP" id="MF_01513">
    <property type="entry name" value="Phe_aminotrans_2"/>
    <property type="match status" value="1"/>
</dbReference>
<proteinExistence type="inferred from homology"/>
<feature type="domain" description="Aminotransferase class I/classII large" evidence="7">
    <location>
        <begin position="32"/>
        <end position="358"/>
    </location>
</feature>
<reference evidence="8 9" key="1">
    <citation type="submission" date="2020-07" db="EMBL/GenBank/DDBJ databases">
        <title>Sequencing the genomes of 1000 actinobacteria strains.</title>
        <authorList>
            <person name="Klenk H.-P."/>
        </authorList>
    </citation>
    <scope>NUCLEOTIDE SEQUENCE [LARGE SCALE GENOMIC DNA]</scope>
    <source>
        <strain evidence="8 9">DSM 8598</strain>
    </source>
</reference>
<keyword evidence="4 6" id="KW-0808">Transferase</keyword>
<evidence type="ECO:0000256" key="3">
    <source>
        <dbReference type="ARBA" id="ARBA00022576"/>
    </source>
</evidence>
<organism evidence="8 9">
    <name type="scientific">Agromyces hippuratus</name>
    <dbReference type="NCBI Taxonomy" id="286438"/>
    <lineage>
        <taxon>Bacteria</taxon>
        <taxon>Bacillati</taxon>
        <taxon>Actinomycetota</taxon>
        <taxon>Actinomycetes</taxon>
        <taxon>Micrococcales</taxon>
        <taxon>Microbacteriaceae</taxon>
        <taxon>Agromyces</taxon>
    </lineage>
</organism>
<dbReference type="EC" id="2.6.1.57" evidence="6"/>
<dbReference type="HAMAP" id="MF_01023">
    <property type="entry name" value="HisC_aminotrans_2"/>
    <property type="match status" value="1"/>
</dbReference>
<dbReference type="InterPro" id="IPR024892">
    <property type="entry name" value="ArAT"/>
</dbReference>
<dbReference type="Gene3D" id="3.90.1150.10">
    <property type="entry name" value="Aspartate Aminotransferase, domain 1"/>
    <property type="match status" value="1"/>
</dbReference>
<dbReference type="CDD" id="cd00609">
    <property type="entry name" value="AAT_like"/>
    <property type="match status" value="1"/>
</dbReference>
<sequence>MTAPEPTGARVRLRPEIAALPPYRQGRPAPADGFKLSSNENPFGPLPSVVEVVAAAAHDINRYPDATALALRERLAVRFGVTADEVLVGAGSVALLAQFILAAAAPGDEVVYSWRSFEAYPGLVTVAGATSVMVPNRADHGHDLDAMAAAITDRTRVVIVCSPNNPTGVVVTAAEFEAFMAKVPADRLVLLDEAYAEFVRGGGSDDDAVDGATLIGRYPNLVLLRTFSKAYGLAGLRVGYAIGPVELLDAARATAIPLGVTAAAASAAIASLEPAAEAELLERVGAIADRRDRVHAALVAQGWPVPPARSNFVWLPAGEATTAVAERLFDAGIVTRAFAPDGIRISIGEAESVDILLTILGELVPGSQEGDPQ</sequence>
<dbReference type="SUPFAM" id="SSF53383">
    <property type="entry name" value="PLP-dependent transferases"/>
    <property type="match status" value="1"/>
</dbReference>
<dbReference type="GO" id="GO:0000105">
    <property type="term" value="P:L-histidine biosynthetic process"/>
    <property type="evidence" value="ECO:0007669"/>
    <property type="project" value="InterPro"/>
</dbReference>
<evidence type="ECO:0000256" key="2">
    <source>
        <dbReference type="ARBA" id="ARBA00011738"/>
    </source>
</evidence>
<dbReference type="GO" id="GO:0008793">
    <property type="term" value="F:aromatic-amino-acid transaminase activity"/>
    <property type="evidence" value="ECO:0007669"/>
    <property type="project" value="UniProtKB-UniRule"/>
</dbReference>
<dbReference type="InterPro" id="IPR015424">
    <property type="entry name" value="PyrdxlP-dep_Trfase"/>
</dbReference>
<comment type="subunit">
    <text evidence="2 6">Homodimer.</text>
</comment>
<dbReference type="GO" id="GO:0030170">
    <property type="term" value="F:pyridoxal phosphate binding"/>
    <property type="evidence" value="ECO:0007669"/>
    <property type="project" value="UniProtKB-UniRule"/>
</dbReference>
<dbReference type="Pfam" id="PF00155">
    <property type="entry name" value="Aminotran_1_2"/>
    <property type="match status" value="1"/>
</dbReference>
<evidence type="ECO:0000259" key="7">
    <source>
        <dbReference type="Pfam" id="PF00155"/>
    </source>
</evidence>
<dbReference type="NCBIfam" id="NF002878">
    <property type="entry name" value="PRK03321.1"/>
    <property type="match status" value="1"/>
</dbReference>
<protein>
    <recommendedName>
        <fullName evidence="6">Aromatic amino acid aminotransferase</fullName>
        <shortName evidence="6">ArAT</shortName>
        <ecNumber evidence="6">2.6.1.57</ecNumber>
    </recommendedName>
</protein>
<dbReference type="EMBL" id="JACCFI010000001">
    <property type="protein sequence ID" value="NYG21665.1"/>
    <property type="molecule type" value="Genomic_DNA"/>
</dbReference>
<comment type="caution">
    <text evidence="8">The sequence shown here is derived from an EMBL/GenBank/DDBJ whole genome shotgun (WGS) entry which is preliminary data.</text>
</comment>
<dbReference type="InterPro" id="IPR015422">
    <property type="entry name" value="PyrdxlP-dep_Trfase_small"/>
</dbReference>
<evidence type="ECO:0000256" key="4">
    <source>
        <dbReference type="ARBA" id="ARBA00022679"/>
    </source>
</evidence>
<comment type="catalytic activity">
    <reaction evidence="6">
        <text>an aromatic L-alpha-amino acid + 2-oxoglutarate = an aromatic oxo-acid + L-glutamate</text>
        <dbReference type="Rhea" id="RHEA:17533"/>
        <dbReference type="ChEBI" id="CHEBI:16810"/>
        <dbReference type="ChEBI" id="CHEBI:29985"/>
        <dbReference type="ChEBI" id="CHEBI:73309"/>
        <dbReference type="ChEBI" id="CHEBI:84824"/>
        <dbReference type="EC" id="2.6.1.57"/>
    </reaction>
</comment>
<dbReference type="InterPro" id="IPR005861">
    <property type="entry name" value="HisP_aminotrans"/>
</dbReference>
<accession>A0A852X6W7</accession>
<dbReference type="InterPro" id="IPR004839">
    <property type="entry name" value="Aminotransferase_I/II_large"/>
</dbReference>
<keyword evidence="3 6" id="KW-0032">Aminotransferase</keyword>
<keyword evidence="9" id="KW-1185">Reference proteome</keyword>
<comment type="similarity">
    <text evidence="6">Belongs to the class-II pyridoxal-phosphate-dependent aminotransferase family.</text>
</comment>
<dbReference type="PANTHER" id="PTHR43643:SF3">
    <property type="entry name" value="HISTIDINOL-PHOSPHATE AMINOTRANSFERASE"/>
    <property type="match status" value="1"/>
</dbReference>
<feature type="modified residue" description="N6-(pyridoxal phosphate)lysine" evidence="6">
    <location>
        <position position="229"/>
    </location>
</feature>
<dbReference type="InterPro" id="IPR015421">
    <property type="entry name" value="PyrdxlP-dep_Trfase_major"/>
</dbReference>
<name>A0A852X6W7_9MICO</name>
<evidence type="ECO:0000313" key="8">
    <source>
        <dbReference type="EMBL" id="NYG21665.1"/>
    </source>
</evidence>